<dbReference type="AlphaFoldDB" id="A0AAV4D908"/>
<protein>
    <submittedName>
        <fullName evidence="2">Reverse transcriptase</fullName>
    </submittedName>
</protein>
<proteinExistence type="predicted"/>
<evidence type="ECO:0000259" key="1">
    <source>
        <dbReference type="Pfam" id="PF17921"/>
    </source>
</evidence>
<keyword evidence="2" id="KW-0548">Nucleotidyltransferase</keyword>
<name>A0AAV4D908_9GAST</name>
<dbReference type="Proteomes" id="UP000735302">
    <property type="component" value="Unassembled WGS sequence"/>
</dbReference>
<dbReference type="Gene3D" id="1.10.340.70">
    <property type="match status" value="1"/>
</dbReference>
<gene>
    <name evidence="2" type="ORF">PoB_006705500</name>
</gene>
<sequence length="154" mass="17390">MESHGRPYGNTGRGTRTGVGINHQYCIAAEANLYHQIFEHITHEKFKQAKVNDDTLNGVKKLAKKGDRHLFKDGLIYRLALNNSDDVQTVTPTKFRETVLKICCDVPTVGHMGVSTTKKRVGSRFSWPQMMSDHETVAKFILTDFPGCRLNNQI</sequence>
<keyword evidence="2" id="KW-0808">Transferase</keyword>
<reference evidence="2 3" key="1">
    <citation type="journal article" date="2021" name="Elife">
        <title>Chloroplast acquisition without the gene transfer in kleptoplastic sea slugs, Plakobranchus ocellatus.</title>
        <authorList>
            <person name="Maeda T."/>
            <person name="Takahashi S."/>
            <person name="Yoshida T."/>
            <person name="Shimamura S."/>
            <person name="Takaki Y."/>
            <person name="Nagai Y."/>
            <person name="Toyoda A."/>
            <person name="Suzuki Y."/>
            <person name="Arimoto A."/>
            <person name="Ishii H."/>
            <person name="Satoh N."/>
            <person name="Nishiyama T."/>
            <person name="Hasebe M."/>
            <person name="Maruyama T."/>
            <person name="Minagawa J."/>
            <person name="Obokata J."/>
            <person name="Shigenobu S."/>
        </authorList>
    </citation>
    <scope>NUCLEOTIDE SEQUENCE [LARGE SCALE GENOMIC DNA]</scope>
</reference>
<feature type="domain" description="Integrase zinc-binding" evidence="1">
    <location>
        <begin position="92"/>
        <end position="136"/>
    </location>
</feature>
<organism evidence="2 3">
    <name type="scientific">Plakobranchus ocellatus</name>
    <dbReference type="NCBI Taxonomy" id="259542"/>
    <lineage>
        <taxon>Eukaryota</taxon>
        <taxon>Metazoa</taxon>
        <taxon>Spiralia</taxon>
        <taxon>Lophotrochozoa</taxon>
        <taxon>Mollusca</taxon>
        <taxon>Gastropoda</taxon>
        <taxon>Heterobranchia</taxon>
        <taxon>Euthyneura</taxon>
        <taxon>Panpulmonata</taxon>
        <taxon>Sacoglossa</taxon>
        <taxon>Placobranchoidea</taxon>
        <taxon>Plakobranchidae</taxon>
        <taxon>Plakobranchus</taxon>
    </lineage>
</organism>
<dbReference type="Pfam" id="PF17921">
    <property type="entry name" value="Integrase_H2C2"/>
    <property type="match status" value="1"/>
</dbReference>
<accession>A0AAV4D908</accession>
<keyword evidence="2" id="KW-0695">RNA-directed DNA polymerase</keyword>
<evidence type="ECO:0000313" key="3">
    <source>
        <dbReference type="Proteomes" id="UP000735302"/>
    </source>
</evidence>
<evidence type="ECO:0000313" key="2">
    <source>
        <dbReference type="EMBL" id="GFO40550.1"/>
    </source>
</evidence>
<dbReference type="GO" id="GO:0003964">
    <property type="term" value="F:RNA-directed DNA polymerase activity"/>
    <property type="evidence" value="ECO:0007669"/>
    <property type="project" value="UniProtKB-KW"/>
</dbReference>
<dbReference type="EMBL" id="BLXT01007619">
    <property type="protein sequence ID" value="GFO40550.1"/>
    <property type="molecule type" value="Genomic_DNA"/>
</dbReference>
<keyword evidence="3" id="KW-1185">Reference proteome</keyword>
<dbReference type="InterPro" id="IPR041588">
    <property type="entry name" value="Integrase_H2C2"/>
</dbReference>
<comment type="caution">
    <text evidence="2">The sequence shown here is derived from an EMBL/GenBank/DDBJ whole genome shotgun (WGS) entry which is preliminary data.</text>
</comment>